<dbReference type="EMBL" id="CP089977">
    <property type="protein sequence ID" value="UXZ04535.1"/>
    <property type="molecule type" value="Genomic_DNA"/>
</dbReference>
<feature type="compositionally biased region" description="Polar residues" evidence="1">
    <location>
        <begin position="10"/>
        <end position="19"/>
    </location>
</feature>
<feature type="region of interest" description="Disordered" evidence="1">
    <location>
        <begin position="1"/>
        <end position="61"/>
    </location>
</feature>
<sequence>MSLKNLLKQAKQSPSSPSGRNLVALNPLLKKGGVHDADDTKARHKKSRQASKLTLKRQDWA</sequence>
<protein>
    <submittedName>
        <fullName evidence="2">Uncharacterized protein</fullName>
    </submittedName>
</protein>
<accession>A0ABY6F3R1</accession>
<evidence type="ECO:0000313" key="3">
    <source>
        <dbReference type="Proteomes" id="UP001063782"/>
    </source>
</evidence>
<keyword evidence="3" id="KW-1185">Reference proteome</keyword>
<dbReference type="RefSeq" id="WP_263076022.1">
    <property type="nucleotide sequence ID" value="NZ_CP089977.1"/>
</dbReference>
<reference evidence="2" key="1">
    <citation type="submission" date="2021-12" db="EMBL/GenBank/DDBJ databases">
        <title>taxonomy of Moraxella sp. ZY201224.</title>
        <authorList>
            <person name="Li F."/>
        </authorList>
    </citation>
    <scope>NUCLEOTIDE SEQUENCE</scope>
    <source>
        <strain evidence="2">ZY201224</strain>
    </source>
</reference>
<evidence type="ECO:0000313" key="2">
    <source>
        <dbReference type="EMBL" id="UXZ04535.1"/>
    </source>
</evidence>
<organism evidence="2 3">
    <name type="scientific">Moraxella nasicaprae</name>
    <dbReference type="NCBI Taxonomy" id="2904122"/>
    <lineage>
        <taxon>Bacteria</taxon>
        <taxon>Pseudomonadati</taxon>
        <taxon>Pseudomonadota</taxon>
        <taxon>Gammaproteobacteria</taxon>
        <taxon>Moraxellales</taxon>
        <taxon>Moraxellaceae</taxon>
        <taxon>Moraxella</taxon>
    </lineage>
</organism>
<name>A0ABY6F3R1_9GAMM</name>
<gene>
    <name evidence="2" type="ORF">LU297_08105</name>
</gene>
<proteinExistence type="predicted"/>
<evidence type="ECO:0000256" key="1">
    <source>
        <dbReference type="SAM" id="MobiDB-lite"/>
    </source>
</evidence>
<dbReference type="Proteomes" id="UP001063782">
    <property type="component" value="Chromosome"/>
</dbReference>